<dbReference type="SUPFAM" id="SSF53300">
    <property type="entry name" value="vWA-like"/>
    <property type="match status" value="1"/>
</dbReference>
<reference evidence="3" key="1">
    <citation type="journal article" date="2019" name="Int. J. Syst. Evol. Microbiol.">
        <title>The Global Catalogue of Microorganisms (GCM) 10K type strain sequencing project: providing services to taxonomists for standard genome sequencing and annotation.</title>
        <authorList>
            <consortium name="The Broad Institute Genomics Platform"/>
            <consortium name="The Broad Institute Genome Sequencing Center for Infectious Disease"/>
            <person name="Wu L."/>
            <person name="Ma J."/>
        </authorList>
    </citation>
    <scope>NUCLEOTIDE SEQUENCE [LARGE SCALE GENOMIC DNA]</scope>
    <source>
        <strain evidence="3">JCM 16545</strain>
    </source>
</reference>
<keyword evidence="1" id="KW-1133">Transmembrane helix</keyword>
<evidence type="ECO:0000313" key="3">
    <source>
        <dbReference type="Proteomes" id="UP001597297"/>
    </source>
</evidence>
<comment type="caution">
    <text evidence="2">The sequence shown here is derived from an EMBL/GenBank/DDBJ whole genome shotgun (WGS) entry which is preliminary data.</text>
</comment>
<evidence type="ECO:0000256" key="1">
    <source>
        <dbReference type="SAM" id="Phobius"/>
    </source>
</evidence>
<evidence type="ECO:0008006" key="4">
    <source>
        <dbReference type="Google" id="ProtNLM"/>
    </source>
</evidence>
<protein>
    <recommendedName>
        <fullName evidence="4">VWFA domain-containing protein</fullName>
    </recommendedName>
</protein>
<sequence>MSIHAQISEEAKAALAAQKRVSSISSIVIAILACFLLGLILFVIAMTVEVKNPPQIISYNPSIEETQTIDKPEVTNEVVKPPSAPSMSMARVIASSSSANVSVPNPVSDVEAPSLDFSAGDDFGEGFDGAGWGEGAGAAAASFFGQKVEAQRIAYVIDYSMSMKGKGRDELMRKELTKAIKELPSSMDYQMIYFAGPAWVAGEKLDVKSRKAGVITADGGRKYDYGPGEDDWRSRSAMKRAQWLKASSDNVANSLKHVKNTPLIFGTAWEVPLEMALSMEPAPDVIYFMTDGVGGDVNKVANEMSAKAKELGTKINTIAMMEPSAQGALTILAKNTGGAFTIVEADGKRKQVIKGK</sequence>
<dbReference type="Gene3D" id="3.40.50.410">
    <property type="entry name" value="von Willebrand factor, type A domain"/>
    <property type="match status" value="1"/>
</dbReference>
<name>A0ABW5E5X2_9BACT</name>
<gene>
    <name evidence="2" type="ORF">ACFSQZ_11185</name>
</gene>
<keyword evidence="1" id="KW-0472">Membrane</keyword>
<organism evidence="2 3">
    <name type="scientific">Rubritalea spongiae</name>
    <dbReference type="NCBI Taxonomy" id="430797"/>
    <lineage>
        <taxon>Bacteria</taxon>
        <taxon>Pseudomonadati</taxon>
        <taxon>Verrucomicrobiota</taxon>
        <taxon>Verrucomicrobiia</taxon>
        <taxon>Verrucomicrobiales</taxon>
        <taxon>Rubritaleaceae</taxon>
        <taxon>Rubritalea</taxon>
    </lineage>
</organism>
<dbReference type="EMBL" id="JBHUJC010000037">
    <property type="protein sequence ID" value="MFD2277035.1"/>
    <property type="molecule type" value="Genomic_DNA"/>
</dbReference>
<dbReference type="RefSeq" id="WP_377093185.1">
    <property type="nucleotide sequence ID" value="NZ_JBHSJM010000001.1"/>
</dbReference>
<proteinExistence type="predicted"/>
<keyword evidence="3" id="KW-1185">Reference proteome</keyword>
<accession>A0ABW5E5X2</accession>
<feature type="transmembrane region" description="Helical" evidence="1">
    <location>
        <begin position="21"/>
        <end position="48"/>
    </location>
</feature>
<dbReference type="Proteomes" id="UP001597297">
    <property type="component" value="Unassembled WGS sequence"/>
</dbReference>
<dbReference type="InterPro" id="IPR036465">
    <property type="entry name" value="vWFA_dom_sf"/>
</dbReference>
<keyword evidence="1" id="KW-0812">Transmembrane</keyword>
<evidence type="ECO:0000313" key="2">
    <source>
        <dbReference type="EMBL" id="MFD2277035.1"/>
    </source>
</evidence>